<accession>E2BEG3</accession>
<dbReference type="AlphaFoldDB" id="E2BEG3"/>
<evidence type="ECO:0000256" key="1">
    <source>
        <dbReference type="SAM" id="MobiDB-lite"/>
    </source>
</evidence>
<dbReference type="EMBL" id="GL447780">
    <property type="protein sequence ID" value="EFN85918.1"/>
    <property type="molecule type" value="Genomic_DNA"/>
</dbReference>
<proteinExistence type="predicted"/>
<sequence>MLTMLDVLKTPLQVENRYKTVLKRKKKAVENNSKSGSSREDVPFEEELRKIAHSDDSIEPEVLRNARSVKYPKLNTRMSEEICNDSASTHSTDSSPPKTKKSKPSDIDKRMEYWKNKEAAKERRHQEKLNLIRELFAKQK</sequence>
<dbReference type="Proteomes" id="UP000008237">
    <property type="component" value="Unassembled WGS sequence"/>
</dbReference>
<gene>
    <name evidence="2" type="ORF">EAI_03766</name>
</gene>
<organism evidence="3">
    <name type="scientific">Harpegnathos saltator</name>
    <name type="common">Jerdon's jumping ant</name>
    <dbReference type="NCBI Taxonomy" id="610380"/>
    <lineage>
        <taxon>Eukaryota</taxon>
        <taxon>Metazoa</taxon>
        <taxon>Ecdysozoa</taxon>
        <taxon>Arthropoda</taxon>
        <taxon>Hexapoda</taxon>
        <taxon>Insecta</taxon>
        <taxon>Pterygota</taxon>
        <taxon>Neoptera</taxon>
        <taxon>Endopterygota</taxon>
        <taxon>Hymenoptera</taxon>
        <taxon>Apocrita</taxon>
        <taxon>Aculeata</taxon>
        <taxon>Formicoidea</taxon>
        <taxon>Formicidae</taxon>
        <taxon>Ponerinae</taxon>
        <taxon>Ponerini</taxon>
        <taxon>Harpegnathos</taxon>
    </lineage>
</organism>
<reference evidence="2 3" key="1">
    <citation type="journal article" date="2010" name="Science">
        <title>Genomic comparison of the ants Camponotus floridanus and Harpegnathos saltator.</title>
        <authorList>
            <person name="Bonasio R."/>
            <person name="Zhang G."/>
            <person name="Ye C."/>
            <person name="Mutti N.S."/>
            <person name="Fang X."/>
            <person name="Qin N."/>
            <person name="Donahue G."/>
            <person name="Yang P."/>
            <person name="Li Q."/>
            <person name="Li C."/>
            <person name="Zhang P."/>
            <person name="Huang Z."/>
            <person name="Berger S.L."/>
            <person name="Reinberg D."/>
            <person name="Wang J."/>
            <person name="Liebig J."/>
        </authorList>
    </citation>
    <scope>NUCLEOTIDE SEQUENCE [LARGE SCALE GENOMIC DNA]</scope>
    <source>
        <strain evidence="2 3">R22 G/1</strain>
    </source>
</reference>
<feature type="region of interest" description="Disordered" evidence="1">
    <location>
        <begin position="23"/>
        <end position="44"/>
    </location>
</feature>
<name>E2BEG3_HARSA</name>
<dbReference type="OrthoDB" id="6776802at2759"/>
<evidence type="ECO:0000313" key="2">
    <source>
        <dbReference type="EMBL" id="EFN85918.1"/>
    </source>
</evidence>
<protein>
    <submittedName>
        <fullName evidence="2">Uncharacterized protein</fullName>
    </submittedName>
</protein>
<feature type="compositionally biased region" description="Low complexity" evidence="1">
    <location>
        <begin position="88"/>
        <end position="97"/>
    </location>
</feature>
<dbReference type="InParanoid" id="E2BEG3"/>
<evidence type="ECO:0000313" key="3">
    <source>
        <dbReference type="Proteomes" id="UP000008237"/>
    </source>
</evidence>
<keyword evidence="3" id="KW-1185">Reference proteome</keyword>
<feature type="region of interest" description="Disordered" evidence="1">
    <location>
        <begin position="77"/>
        <end position="111"/>
    </location>
</feature>